<evidence type="ECO:0000313" key="1">
    <source>
        <dbReference type="EMBL" id="KAE9388687.1"/>
    </source>
</evidence>
<gene>
    <name evidence="1" type="ORF">BT96DRAFT_1003945</name>
</gene>
<dbReference type="Proteomes" id="UP000799118">
    <property type="component" value="Unassembled WGS sequence"/>
</dbReference>
<dbReference type="AlphaFoldDB" id="A0A6A4GU77"/>
<accession>A0A6A4GU77</accession>
<reference evidence="1" key="1">
    <citation type="journal article" date="2019" name="Environ. Microbiol.">
        <title>Fungal ecological strategies reflected in gene transcription - a case study of two litter decomposers.</title>
        <authorList>
            <person name="Barbi F."/>
            <person name="Kohler A."/>
            <person name="Barry K."/>
            <person name="Baskaran P."/>
            <person name="Daum C."/>
            <person name="Fauchery L."/>
            <person name="Ihrmark K."/>
            <person name="Kuo A."/>
            <person name="LaButti K."/>
            <person name="Lipzen A."/>
            <person name="Morin E."/>
            <person name="Grigoriev I.V."/>
            <person name="Henrissat B."/>
            <person name="Lindahl B."/>
            <person name="Martin F."/>
        </authorList>
    </citation>
    <scope>NUCLEOTIDE SEQUENCE</scope>
    <source>
        <strain evidence="1">JB14</strain>
    </source>
</reference>
<proteinExistence type="predicted"/>
<name>A0A6A4GU77_9AGAR</name>
<sequence length="236" mass="26553">MRNIRHQRPAERQAPTLFAYRFTVSHSIRAPTSLSSSRLSSSTDFFQNENRAEDLGIGKNARGVFASTPQQKIVQVLVNRLKNKASFLYKLLPFDLAQSFHQLPCNSGVPLDCVESDNATAQAVDALVNLAHEALDMIGFAVGELLEKLTQQQDSTGVVSIEVLQSQLFLLKACQLQWPNGGNRTFVLVLEPVAARRLRLMVIQLDTDQVLQIHLHQYHDQNLHPWKKPARDMFLA</sequence>
<organism evidence="1 2">
    <name type="scientific">Gymnopus androsaceus JB14</name>
    <dbReference type="NCBI Taxonomy" id="1447944"/>
    <lineage>
        <taxon>Eukaryota</taxon>
        <taxon>Fungi</taxon>
        <taxon>Dikarya</taxon>
        <taxon>Basidiomycota</taxon>
        <taxon>Agaricomycotina</taxon>
        <taxon>Agaricomycetes</taxon>
        <taxon>Agaricomycetidae</taxon>
        <taxon>Agaricales</taxon>
        <taxon>Marasmiineae</taxon>
        <taxon>Omphalotaceae</taxon>
        <taxon>Gymnopus</taxon>
    </lineage>
</organism>
<dbReference type="EMBL" id="ML769731">
    <property type="protein sequence ID" value="KAE9388687.1"/>
    <property type="molecule type" value="Genomic_DNA"/>
</dbReference>
<dbReference type="OrthoDB" id="3059839at2759"/>
<keyword evidence="2" id="KW-1185">Reference proteome</keyword>
<evidence type="ECO:0000313" key="2">
    <source>
        <dbReference type="Proteomes" id="UP000799118"/>
    </source>
</evidence>
<protein>
    <submittedName>
        <fullName evidence="1">Uncharacterized protein</fullName>
    </submittedName>
</protein>